<keyword evidence="4" id="KW-0460">Magnesium</keyword>
<evidence type="ECO:0000259" key="5">
    <source>
        <dbReference type="SMART" id="SM00922"/>
    </source>
</evidence>
<dbReference type="InterPro" id="IPR036849">
    <property type="entry name" value="Enolase-like_C_sf"/>
</dbReference>
<dbReference type="GO" id="GO:0046872">
    <property type="term" value="F:metal ion binding"/>
    <property type="evidence" value="ECO:0007669"/>
    <property type="project" value="UniProtKB-KW"/>
</dbReference>
<evidence type="ECO:0000313" key="7">
    <source>
        <dbReference type="Proteomes" id="UP001190700"/>
    </source>
</evidence>
<gene>
    <name evidence="6" type="ORF">CYMTET_49392</name>
</gene>
<evidence type="ECO:0000313" key="6">
    <source>
        <dbReference type="EMBL" id="KAK3240788.1"/>
    </source>
</evidence>
<dbReference type="InterPro" id="IPR054855">
    <property type="entry name" value="HProlDhtase"/>
</dbReference>
<comment type="caution">
    <text evidence="6">The sequence shown here is derived from an EMBL/GenBank/DDBJ whole genome shotgun (WGS) entry which is preliminary data.</text>
</comment>
<dbReference type="InterPro" id="IPR029065">
    <property type="entry name" value="Enolase_C-like"/>
</dbReference>
<evidence type="ECO:0000256" key="3">
    <source>
        <dbReference type="ARBA" id="ARBA00022723"/>
    </source>
</evidence>
<keyword evidence="7" id="KW-1185">Reference proteome</keyword>
<dbReference type="InterPro" id="IPR029017">
    <property type="entry name" value="Enolase-like_N"/>
</dbReference>
<feature type="domain" description="Mandelate racemase/muconate lactonizing enzyme C-terminal" evidence="5">
    <location>
        <begin position="177"/>
        <end position="270"/>
    </location>
</feature>
<dbReference type="InterPro" id="IPR013341">
    <property type="entry name" value="Mandelate_racemase_N_dom"/>
</dbReference>
<protein>
    <recommendedName>
        <fullName evidence="5">Mandelate racemase/muconate lactonizing enzyme C-terminal domain-containing protein</fullName>
    </recommendedName>
</protein>
<evidence type="ECO:0000256" key="1">
    <source>
        <dbReference type="ARBA" id="ARBA00001946"/>
    </source>
</evidence>
<dbReference type="NCBIfam" id="NF043002">
    <property type="entry name" value="HProlDhtase"/>
    <property type="match status" value="1"/>
</dbReference>
<dbReference type="CDD" id="cd03316">
    <property type="entry name" value="MR_like"/>
    <property type="match status" value="1"/>
</dbReference>
<dbReference type="SFLD" id="SFLDG00180">
    <property type="entry name" value="muconate_cycloisomerase"/>
    <property type="match status" value="1"/>
</dbReference>
<name>A0AAE0ETX8_9CHLO</name>
<dbReference type="InterPro" id="IPR034620">
    <property type="entry name" value="Cis-3-h-L-Pro_dehydratase"/>
</dbReference>
<keyword evidence="3" id="KW-0479">Metal-binding</keyword>
<comment type="similarity">
    <text evidence="2">Belongs to the mandelate racemase/muconate lactonizing enzyme family.</text>
</comment>
<dbReference type="InterPro" id="IPR034593">
    <property type="entry name" value="DgoD-like"/>
</dbReference>
<dbReference type="FunFam" id="3.30.390.10:FF:000009">
    <property type="entry name" value="Hydrophobic dipeptide epimerase"/>
    <property type="match status" value="1"/>
</dbReference>
<accession>A0AAE0ETX8</accession>
<dbReference type="PANTHER" id="PTHR48080">
    <property type="entry name" value="D-GALACTONATE DEHYDRATASE-RELATED"/>
    <property type="match status" value="1"/>
</dbReference>
<dbReference type="PANTHER" id="PTHR48080:SF3">
    <property type="entry name" value="ENOLASE SUPERFAMILY MEMBER DDB_G0284701"/>
    <property type="match status" value="1"/>
</dbReference>
<evidence type="ECO:0000256" key="2">
    <source>
        <dbReference type="ARBA" id="ARBA00008031"/>
    </source>
</evidence>
<dbReference type="AlphaFoldDB" id="A0AAE0ETX8"/>
<dbReference type="Proteomes" id="UP001190700">
    <property type="component" value="Unassembled WGS sequence"/>
</dbReference>
<dbReference type="SMART" id="SM00922">
    <property type="entry name" value="MR_MLE"/>
    <property type="match status" value="1"/>
</dbReference>
<evidence type="ECO:0000256" key="4">
    <source>
        <dbReference type="ARBA" id="ARBA00022842"/>
    </source>
</evidence>
<reference evidence="6 7" key="1">
    <citation type="journal article" date="2015" name="Genome Biol. Evol.">
        <title>Comparative Genomics of a Bacterivorous Green Alga Reveals Evolutionary Causalities and Consequences of Phago-Mixotrophic Mode of Nutrition.</title>
        <authorList>
            <person name="Burns J.A."/>
            <person name="Paasch A."/>
            <person name="Narechania A."/>
            <person name="Kim E."/>
        </authorList>
    </citation>
    <scope>NUCLEOTIDE SEQUENCE [LARGE SCALE GENOMIC DNA]</scope>
    <source>
        <strain evidence="6 7">PLY_AMNH</strain>
    </source>
</reference>
<comment type="cofactor">
    <cofactor evidence="1">
        <name>Mg(2+)</name>
        <dbReference type="ChEBI" id="CHEBI:18420"/>
    </cofactor>
</comment>
<dbReference type="GO" id="GO:0016836">
    <property type="term" value="F:hydro-lyase activity"/>
    <property type="evidence" value="ECO:0007669"/>
    <property type="project" value="InterPro"/>
</dbReference>
<organism evidence="6 7">
    <name type="scientific">Cymbomonas tetramitiformis</name>
    <dbReference type="NCBI Taxonomy" id="36881"/>
    <lineage>
        <taxon>Eukaryota</taxon>
        <taxon>Viridiplantae</taxon>
        <taxon>Chlorophyta</taxon>
        <taxon>Pyramimonadophyceae</taxon>
        <taxon>Pyramimonadales</taxon>
        <taxon>Pyramimonadaceae</taxon>
        <taxon>Cymbomonas</taxon>
    </lineage>
</organism>
<dbReference type="SFLD" id="SFLDF00555">
    <property type="entry name" value="cis-3-hydroxy-L-proline_dehydr"/>
    <property type="match status" value="1"/>
</dbReference>
<dbReference type="EMBL" id="LGRX02033551">
    <property type="protein sequence ID" value="KAK3240788.1"/>
    <property type="molecule type" value="Genomic_DNA"/>
</dbReference>
<dbReference type="Gene3D" id="3.30.390.10">
    <property type="entry name" value="Enolase-like, N-terminal domain"/>
    <property type="match status" value="1"/>
</dbReference>
<dbReference type="Pfam" id="PF13378">
    <property type="entry name" value="MR_MLE_C"/>
    <property type="match status" value="1"/>
</dbReference>
<dbReference type="SFLD" id="SFLDS00001">
    <property type="entry name" value="Enolase"/>
    <property type="match status" value="1"/>
</dbReference>
<dbReference type="SUPFAM" id="SSF54826">
    <property type="entry name" value="Enolase N-terminal domain-like"/>
    <property type="match status" value="1"/>
</dbReference>
<dbReference type="SUPFAM" id="SSF51604">
    <property type="entry name" value="Enolase C-terminal domain-like"/>
    <property type="match status" value="1"/>
</dbReference>
<proteinExistence type="inferred from homology"/>
<dbReference type="Gene3D" id="3.20.20.120">
    <property type="entry name" value="Enolase-like C-terminal domain"/>
    <property type="match status" value="1"/>
</dbReference>
<dbReference type="InterPro" id="IPR013342">
    <property type="entry name" value="Mandelate_racemase_C"/>
</dbReference>
<sequence>MLRSLSNHFRSKASEATTCVPIRRASTNSAGQEIKITRITAFQVDLPLVEGRYAWSGGKSVDVFDSTVVRIETDKGVTGWGANCPLGPAYLPAYAAGTRAGLKELAPCLLGENPTQLGKINQVMDSAMRGHPYVKSPLDIACWDILGKVAGMPVCELLGGRFGEDFALYRAISQAAPGEMAENIAGYREEGYRKFQLKVGGVADVDIERIKACAEVLQPGDLLMADANTGWLMHDAVRVVNAVKGLDVYIEQPCDTYEENLSVRQLCPLPFIMDENIDNLAMVLRLYNDRAADCINLKISKVGGLTKARQIRDLCVSLGIAMNIEDTWGGDIETAAISHLAHSTPTQFLFAATDFNSYVTVSTADGAPRRFNGRMAAPKAPGLGIQPRLDVLGEPVLDVGV</sequence>
<dbReference type="Pfam" id="PF02746">
    <property type="entry name" value="MR_MLE_N"/>
    <property type="match status" value="1"/>
</dbReference>